<reference evidence="1" key="1">
    <citation type="submission" date="2022-05" db="EMBL/GenBank/DDBJ databases">
        <authorList>
            <person name="Tuo L."/>
        </authorList>
    </citation>
    <scope>NUCLEOTIDE SEQUENCE</scope>
    <source>
        <strain evidence="1">BSK12Z-4</strain>
    </source>
</reference>
<dbReference type="AlphaFoldDB" id="A0A9X2DAL8"/>
<sequence>MRLTSPTITCDAIDPSGASCNALEVDVYACGGDIVQGFAIDEQHRAPGWGTSPAGGDLCPLHHLRQLVGPVDELPHPEEAHRG</sequence>
<name>A0A9X2DAL8_9ACTN</name>
<evidence type="ECO:0000313" key="1">
    <source>
        <dbReference type="EMBL" id="MCM0622190.1"/>
    </source>
</evidence>
<dbReference type="RefSeq" id="WP_250828451.1">
    <property type="nucleotide sequence ID" value="NZ_JAMOIL010000030.1"/>
</dbReference>
<protein>
    <submittedName>
        <fullName evidence="1">Uncharacterized protein</fullName>
    </submittedName>
</protein>
<comment type="caution">
    <text evidence="1">The sequence shown here is derived from an EMBL/GenBank/DDBJ whole genome shotgun (WGS) entry which is preliminary data.</text>
</comment>
<gene>
    <name evidence="1" type="ORF">M8330_18005</name>
</gene>
<keyword evidence="2" id="KW-1185">Reference proteome</keyword>
<evidence type="ECO:0000313" key="2">
    <source>
        <dbReference type="Proteomes" id="UP001139485"/>
    </source>
</evidence>
<proteinExistence type="predicted"/>
<dbReference type="EMBL" id="JAMOIL010000030">
    <property type="protein sequence ID" value="MCM0622190.1"/>
    <property type="molecule type" value="Genomic_DNA"/>
</dbReference>
<accession>A0A9X2DAL8</accession>
<organism evidence="1 2">
    <name type="scientific">Nocardioides bruguierae</name>
    <dbReference type="NCBI Taxonomy" id="2945102"/>
    <lineage>
        <taxon>Bacteria</taxon>
        <taxon>Bacillati</taxon>
        <taxon>Actinomycetota</taxon>
        <taxon>Actinomycetes</taxon>
        <taxon>Propionibacteriales</taxon>
        <taxon>Nocardioidaceae</taxon>
        <taxon>Nocardioides</taxon>
    </lineage>
</organism>
<dbReference type="Proteomes" id="UP001139485">
    <property type="component" value="Unassembled WGS sequence"/>
</dbReference>